<evidence type="ECO:0000256" key="3">
    <source>
        <dbReference type="ARBA" id="ARBA00022578"/>
    </source>
</evidence>
<sequence>MARQRKLTPERKAFISGLLEHYKPETAQDVQEMLKDLLGDTLQGMLEGELEDELGYSKYDYSNKDTDNSRNGYSKKNVVSSIGEICLDIPRDRKGEFEPQIVKKNQTDISNIEDQVLSMYAKGMTTRDISDHLKTVYGVDASAEMISKMTDRILPIAKEWQNRPLDRKYAVVFMDAIHYNVRQDNAIVKKAVYIAIGIKLNGSKEVLGMWVGGNESAKYWLGVLNEIKNRGVEDIMIVSVDGLTGFGDAIHAVFPQTEIQRCIVHQIRYSTKFISYKDIKAFMADLKRVYQTTTEEIALQELDKLEKKWGGRYPSSIASWRNNWPQLATYFKYPPELRKIIYTTNSIENFNRQLRKVTKSKTIFPTDDALFKMLYLSMIDITKKWNGKPWEWGKILEQLCIYFEGRITLADID</sequence>
<dbReference type="PANTHER" id="PTHR33217">
    <property type="entry name" value="TRANSPOSASE FOR INSERTION SEQUENCE ELEMENT IS1081"/>
    <property type="match status" value="1"/>
</dbReference>
<accession>A0ABT1NBZ6</accession>
<dbReference type="Pfam" id="PF00872">
    <property type="entry name" value="Transposase_mut"/>
    <property type="match status" value="1"/>
</dbReference>
<dbReference type="InterPro" id="IPR001207">
    <property type="entry name" value="Transposase_mutator"/>
</dbReference>
<keyword evidence="5 6" id="KW-0233">DNA recombination</keyword>
<dbReference type="RefSeq" id="WP_255226296.1">
    <property type="nucleotide sequence ID" value="NZ_JAJEKE010000002.1"/>
</dbReference>
<keyword evidence="6" id="KW-0814">Transposable element</keyword>
<protein>
    <recommendedName>
        <fullName evidence="6">Mutator family transposase</fullName>
    </recommendedName>
</protein>
<comment type="similarity">
    <text evidence="2 6">Belongs to the transposase mutator family.</text>
</comment>
<evidence type="ECO:0000256" key="6">
    <source>
        <dbReference type="RuleBase" id="RU365089"/>
    </source>
</evidence>
<dbReference type="Proteomes" id="UP001651880">
    <property type="component" value="Unassembled WGS sequence"/>
</dbReference>
<keyword evidence="3 6" id="KW-0815">Transposition</keyword>
<organism evidence="7 8">
    <name type="scientific">Lutispora saccharofermentans</name>
    <dbReference type="NCBI Taxonomy" id="3024236"/>
    <lineage>
        <taxon>Bacteria</taxon>
        <taxon>Bacillati</taxon>
        <taxon>Bacillota</taxon>
        <taxon>Clostridia</taxon>
        <taxon>Lutisporales</taxon>
        <taxon>Lutisporaceae</taxon>
        <taxon>Lutispora</taxon>
    </lineage>
</organism>
<reference evidence="7 8" key="1">
    <citation type="submission" date="2021-10" db="EMBL/GenBank/DDBJ databases">
        <title>Lutispora strain m25 sp. nov., a thermophilic, non-spore-forming bacterium isolated from a lab-scale methanogenic bioreactor digesting anaerobic sludge.</title>
        <authorList>
            <person name="El Houari A."/>
            <person name="Mcdonald J."/>
        </authorList>
    </citation>
    <scope>NUCLEOTIDE SEQUENCE [LARGE SCALE GENOMIC DNA]</scope>
    <source>
        <strain evidence="8">m25</strain>
    </source>
</reference>
<comment type="caution">
    <text evidence="7">The sequence shown here is derived from an EMBL/GenBank/DDBJ whole genome shotgun (WGS) entry which is preliminary data.</text>
</comment>
<keyword evidence="4 6" id="KW-0238">DNA-binding</keyword>
<evidence type="ECO:0000256" key="1">
    <source>
        <dbReference type="ARBA" id="ARBA00002190"/>
    </source>
</evidence>
<keyword evidence="8" id="KW-1185">Reference proteome</keyword>
<name>A0ABT1NBZ6_9FIRM</name>
<evidence type="ECO:0000256" key="5">
    <source>
        <dbReference type="ARBA" id="ARBA00023172"/>
    </source>
</evidence>
<dbReference type="EMBL" id="JAJEKE010000002">
    <property type="protein sequence ID" value="MCQ1528779.1"/>
    <property type="molecule type" value="Genomic_DNA"/>
</dbReference>
<comment type="function">
    <text evidence="1 6">Required for the transposition of the insertion element.</text>
</comment>
<gene>
    <name evidence="7" type="ORF">LJD61_04360</name>
</gene>
<proteinExistence type="inferred from homology"/>
<dbReference type="PROSITE" id="PS01007">
    <property type="entry name" value="TRANSPOSASE_MUTATOR"/>
    <property type="match status" value="1"/>
</dbReference>
<evidence type="ECO:0000313" key="7">
    <source>
        <dbReference type="EMBL" id="MCQ1528779.1"/>
    </source>
</evidence>
<dbReference type="NCBIfam" id="NF033543">
    <property type="entry name" value="transpos_IS256"/>
    <property type="match status" value="1"/>
</dbReference>
<evidence type="ECO:0000313" key="8">
    <source>
        <dbReference type="Proteomes" id="UP001651880"/>
    </source>
</evidence>
<evidence type="ECO:0000256" key="4">
    <source>
        <dbReference type="ARBA" id="ARBA00023125"/>
    </source>
</evidence>
<dbReference type="PANTHER" id="PTHR33217:SF5">
    <property type="entry name" value="MUTATOR FAMILY TRANSPOSASE"/>
    <property type="match status" value="1"/>
</dbReference>
<evidence type="ECO:0000256" key="2">
    <source>
        <dbReference type="ARBA" id="ARBA00010961"/>
    </source>
</evidence>